<protein>
    <submittedName>
        <fullName evidence="1">Uncharacterized protein</fullName>
    </submittedName>
</protein>
<sequence>MKVVDLIDIYLQLNFQLFWRSLSFVLLGQSLGRGKIMKFGNMCGPHRSVA</sequence>
<dbReference type="AlphaFoldDB" id="A0A0A9BTJ2"/>
<dbReference type="EMBL" id="GBRH01235318">
    <property type="protein sequence ID" value="JAD62577.1"/>
    <property type="molecule type" value="Transcribed_RNA"/>
</dbReference>
<name>A0A0A9BTJ2_ARUDO</name>
<organism evidence="1">
    <name type="scientific">Arundo donax</name>
    <name type="common">Giant reed</name>
    <name type="synonym">Donax arundinaceus</name>
    <dbReference type="NCBI Taxonomy" id="35708"/>
    <lineage>
        <taxon>Eukaryota</taxon>
        <taxon>Viridiplantae</taxon>
        <taxon>Streptophyta</taxon>
        <taxon>Embryophyta</taxon>
        <taxon>Tracheophyta</taxon>
        <taxon>Spermatophyta</taxon>
        <taxon>Magnoliopsida</taxon>
        <taxon>Liliopsida</taxon>
        <taxon>Poales</taxon>
        <taxon>Poaceae</taxon>
        <taxon>PACMAD clade</taxon>
        <taxon>Arundinoideae</taxon>
        <taxon>Arundineae</taxon>
        <taxon>Arundo</taxon>
    </lineage>
</organism>
<reference evidence="1" key="1">
    <citation type="submission" date="2014-09" db="EMBL/GenBank/DDBJ databases">
        <authorList>
            <person name="Magalhaes I.L.F."/>
            <person name="Oliveira U."/>
            <person name="Santos F.R."/>
            <person name="Vidigal T.H.D.A."/>
            <person name="Brescovit A.D."/>
            <person name="Santos A.J."/>
        </authorList>
    </citation>
    <scope>NUCLEOTIDE SEQUENCE</scope>
    <source>
        <tissue evidence="1">Shoot tissue taken approximately 20 cm above the soil surface</tissue>
    </source>
</reference>
<proteinExistence type="predicted"/>
<evidence type="ECO:0000313" key="1">
    <source>
        <dbReference type="EMBL" id="JAD62577.1"/>
    </source>
</evidence>
<reference evidence="1" key="2">
    <citation type="journal article" date="2015" name="Data Brief">
        <title>Shoot transcriptome of the giant reed, Arundo donax.</title>
        <authorList>
            <person name="Barrero R.A."/>
            <person name="Guerrero F.D."/>
            <person name="Moolhuijzen P."/>
            <person name="Goolsby J.A."/>
            <person name="Tidwell J."/>
            <person name="Bellgard S.E."/>
            <person name="Bellgard M.I."/>
        </authorList>
    </citation>
    <scope>NUCLEOTIDE SEQUENCE</scope>
    <source>
        <tissue evidence="1">Shoot tissue taken approximately 20 cm above the soil surface</tissue>
    </source>
</reference>
<accession>A0A0A9BTJ2</accession>